<dbReference type="EMBL" id="QGGH01000011">
    <property type="protein sequence ID" value="PWJ88352.1"/>
    <property type="molecule type" value="Genomic_DNA"/>
</dbReference>
<reference evidence="2 3" key="1">
    <citation type="submission" date="2018-05" db="EMBL/GenBank/DDBJ databases">
        <title>Genomic Encyclopedia of Type Strains, Phase IV (KMG-IV): sequencing the most valuable type-strain genomes for metagenomic binning, comparative biology and taxonomic classification.</title>
        <authorList>
            <person name="Goeker M."/>
        </authorList>
    </citation>
    <scope>NUCLEOTIDE SEQUENCE [LARGE SCALE GENOMIC DNA]</scope>
    <source>
        <strain evidence="2 3">DSM 2626</strain>
    </source>
</reference>
<gene>
    <name evidence="2" type="ORF">C8D77_11174</name>
</gene>
<dbReference type="RefSeq" id="WP_146211815.1">
    <property type="nucleotide sequence ID" value="NZ_QGGH01000011.1"/>
</dbReference>
<dbReference type="Proteomes" id="UP000245631">
    <property type="component" value="Unassembled WGS sequence"/>
</dbReference>
<accession>A0A8E2W833</accession>
<organism evidence="2 3">
    <name type="scientific">Rhizobium loti</name>
    <name type="common">Mesorhizobium loti</name>
    <dbReference type="NCBI Taxonomy" id="381"/>
    <lineage>
        <taxon>Bacteria</taxon>
        <taxon>Pseudomonadati</taxon>
        <taxon>Pseudomonadota</taxon>
        <taxon>Alphaproteobacteria</taxon>
        <taxon>Hyphomicrobiales</taxon>
        <taxon>Phyllobacteriaceae</taxon>
        <taxon>Mesorhizobium</taxon>
    </lineage>
</organism>
<protein>
    <submittedName>
        <fullName evidence="2">Uncharacterized protein</fullName>
    </submittedName>
</protein>
<keyword evidence="1" id="KW-0732">Signal</keyword>
<comment type="caution">
    <text evidence="2">The sequence shown here is derived from an EMBL/GenBank/DDBJ whole genome shotgun (WGS) entry which is preliminary data.</text>
</comment>
<evidence type="ECO:0000313" key="3">
    <source>
        <dbReference type="Proteomes" id="UP000245631"/>
    </source>
</evidence>
<feature type="signal peptide" evidence="1">
    <location>
        <begin position="1"/>
        <end position="17"/>
    </location>
</feature>
<dbReference type="AlphaFoldDB" id="A0A8E2W833"/>
<dbReference type="GeneID" id="61054854"/>
<evidence type="ECO:0000313" key="2">
    <source>
        <dbReference type="EMBL" id="PWJ88352.1"/>
    </source>
</evidence>
<name>A0A8E2W833_RHILI</name>
<proteinExistence type="predicted"/>
<sequence>MLRVGLLLVLMTASAAAQEIVDKSGSDLPETGEFVARATKGLLDPGSAQIRSIARSAQNPDIICSLMNAKNAMGGYTGFHIAAIDMKTHQRFVYAELVKQYGEQWTDTVIVSKTGCERE</sequence>
<feature type="chain" id="PRO_5034384804" evidence="1">
    <location>
        <begin position="18"/>
        <end position="119"/>
    </location>
</feature>
<evidence type="ECO:0000256" key="1">
    <source>
        <dbReference type="SAM" id="SignalP"/>
    </source>
</evidence>